<dbReference type="Proteomes" id="UP000318661">
    <property type="component" value="Unassembled WGS sequence"/>
</dbReference>
<comment type="similarity">
    <text evidence="2">Belongs to the LemA family.</text>
</comment>
<evidence type="ECO:0000313" key="9">
    <source>
        <dbReference type="Proteomes" id="UP000318661"/>
    </source>
</evidence>
<dbReference type="Proteomes" id="UP000315217">
    <property type="component" value="Unassembled WGS sequence"/>
</dbReference>
<evidence type="ECO:0000313" key="8">
    <source>
        <dbReference type="Proteomes" id="UP000315217"/>
    </source>
</evidence>
<sequence>MVFVLLLLGAWTATTYNRMTQAQQAVDAQWAQVESVYQRRADLIPNLVAATQGYLAHERALFESLARARELYAASSGSPQRVEAANQLQELTARLIAVVEQYPELRSREVVLSLMDELAGTENRIAVERRRYNERVRDYNQLVLGVPRSLVAGPFGFKPRPYFQAEADAAPAPVTH</sequence>
<dbReference type="GO" id="GO:0016020">
    <property type="term" value="C:membrane"/>
    <property type="evidence" value="ECO:0007669"/>
    <property type="project" value="UniProtKB-SubCell"/>
</dbReference>
<dbReference type="Gene3D" id="1.20.1440.20">
    <property type="entry name" value="LemA-like domain"/>
    <property type="match status" value="1"/>
</dbReference>
<reference evidence="8 9" key="1">
    <citation type="journal article" date="2019" name="Nat. Microbiol.">
        <title>Mediterranean grassland soil C-N compound turnover is dependent on rainfall and depth, and is mediated by genomically divergent microorganisms.</title>
        <authorList>
            <person name="Diamond S."/>
            <person name="Andeer P.F."/>
            <person name="Li Z."/>
            <person name="Crits-Christoph A."/>
            <person name="Burstein D."/>
            <person name="Anantharaman K."/>
            <person name="Lane K.R."/>
            <person name="Thomas B.C."/>
            <person name="Pan C."/>
            <person name="Northen T.R."/>
            <person name="Banfield J.F."/>
        </authorList>
    </citation>
    <scope>NUCLEOTIDE SEQUENCE [LARGE SCALE GENOMIC DNA]</scope>
    <source>
        <strain evidence="7">NP_1</strain>
        <strain evidence="6">NP_2</strain>
    </source>
</reference>
<dbReference type="PANTHER" id="PTHR34478">
    <property type="entry name" value="PROTEIN LEMA"/>
    <property type="match status" value="1"/>
</dbReference>
<keyword evidence="4" id="KW-1133">Transmembrane helix</keyword>
<evidence type="ECO:0000256" key="3">
    <source>
        <dbReference type="ARBA" id="ARBA00022692"/>
    </source>
</evidence>
<dbReference type="SUPFAM" id="SSF140478">
    <property type="entry name" value="LemA-like"/>
    <property type="match status" value="1"/>
</dbReference>
<evidence type="ECO:0000256" key="4">
    <source>
        <dbReference type="ARBA" id="ARBA00022989"/>
    </source>
</evidence>
<keyword evidence="5" id="KW-0472">Membrane</keyword>
<protein>
    <submittedName>
        <fullName evidence="7">LemA family protein</fullName>
    </submittedName>
</protein>
<evidence type="ECO:0000313" key="7">
    <source>
        <dbReference type="EMBL" id="TMJ10370.1"/>
    </source>
</evidence>
<name>A0A537LQW0_9BACT</name>
<evidence type="ECO:0000256" key="1">
    <source>
        <dbReference type="ARBA" id="ARBA00004167"/>
    </source>
</evidence>
<dbReference type="PANTHER" id="PTHR34478:SF2">
    <property type="entry name" value="MEMBRANE PROTEIN"/>
    <property type="match status" value="1"/>
</dbReference>
<dbReference type="EMBL" id="VBAI01000119">
    <property type="protein sequence ID" value="TMJ10370.1"/>
    <property type="molecule type" value="Genomic_DNA"/>
</dbReference>
<evidence type="ECO:0000313" key="6">
    <source>
        <dbReference type="EMBL" id="TMJ06644.1"/>
    </source>
</evidence>
<evidence type="ECO:0000256" key="5">
    <source>
        <dbReference type="ARBA" id="ARBA00023136"/>
    </source>
</evidence>
<proteinExistence type="inferred from homology"/>
<comment type="caution">
    <text evidence="7">The sequence shown here is derived from an EMBL/GenBank/DDBJ whole genome shotgun (WGS) entry which is preliminary data.</text>
</comment>
<dbReference type="EMBL" id="VBAJ01000224">
    <property type="protein sequence ID" value="TMJ06644.1"/>
    <property type="molecule type" value="Genomic_DNA"/>
</dbReference>
<gene>
    <name evidence="7" type="ORF">E6G98_07650</name>
    <name evidence="6" type="ORF">E6G99_08690</name>
</gene>
<dbReference type="AlphaFoldDB" id="A0A537LQW0"/>
<evidence type="ECO:0000256" key="2">
    <source>
        <dbReference type="ARBA" id="ARBA00008854"/>
    </source>
</evidence>
<comment type="subcellular location">
    <subcellularLocation>
        <location evidence="1">Membrane</location>
        <topology evidence="1">Single-pass membrane protein</topology>
    </subcellularLocation>
</comment>
<dbReference type="InterPro" id="IPR023353">
    <property type="entry name" value="LemA-like_dom_sf"/>
</dbReference>
<keyword evidence="3" id="KW-0812">Transmembrane</keyword>
<dbReference type="InterPro" id="IPR007156">
    <property type="entry name" value="MamQ_LemA"/>
</dbReference>
<dbReference type="Pfam" id="PF04011">
    <property type="entry name" value="LemA"/>
    <property type="match status" value="1"/>
</dbReference>
<accession>A0A537LQW0</accession>
<organism evidence="7 8">
    <name type="scientific">Candidatus Segetimicrobium genomatis</name>
    <dbReference type="NCBI Taxonomy" id="2569760"/>
    <lineage>
        <taxon>Bacteria</taxon>
        <taxon>Bacillati</taxon>
        <taxon>Candidatus Sysuimicrobiota</taxon>
        <taxon>Candidatus Sysuimicrobiia</taxon>
        <taxon>Candidatus Sysuimicrobiales</taxon>
        <taxon>Candidatus Segetimicrobiaceae</taxon>
        <taxon>Candidatus Segetimicrobium</taxon>
    </lineage>
</organism>